<evidence type="ECO:0000313" key="3">
    <source>
        <dbReference type="Proteomes" id="UP001202281"/>
    </source>
</evidence>
<dbReference type="InterPro" id="IPR036404">
    <property type="entry name" value="Jacalin-like_lectin_dom_sf"/>
</dbReference>
<dbReference type="Proteomes" id="UP001202281">
    <property type="component" value="Unassembled WGS sequence"/>
</dbReference>
<keyword evidence="3" id="KW-1185">Reference proteome</keyword>
<evidence type="ECO:0000313" key="2">
    <source>
        <dbReference type="EMBL" id="MCJ2186965.1"/>
    </source>
</evidence>
<proteinExistence type="predicted"/>
<sequence length="487" mass="53589">MGFDSVLGQLRSNTAIEFETIAGGSAVQLKAVTCSSMEEMGTALEINQSLSAGFAKFGKVDQKLEFATQQKVTTQSVQVVVYAKNVTRTVSVKDVSLKRGVQDEGLAEFFRIYGDSYISYAEYGGEFYAVYTFFTQTREEQTRIAAEVNTIVNRGVVDVSASIQTEFNSFLKSTETSWEVQYDLRGMGKTPLPDKAEIFDFALTIPNIPVADEDRVVLGTESSGYDDAAGLTLDLTQVKDNRAYFLGDYATGGLAADVIALQARRNGADWLEQIYGTYAIELPAELQNYIASIETGTTKAMEQYDAYSRNPLQAFTRPDLPVLEQTPPVLFVLQPNPFPPQWGGGGGGYWGYGNIEDAVINRRRLDYIYVRGGSNIDRIALKYKSFLGGEPDAASETHGAKDGNIHREMTIQPGDAVKTVKVTHSDWLHYLEIVTKETNGITVGSPGSRTVRSLTVPEGAAFLGFQGRSGDRIDRLQVIYAELKLKW</sequence>
<gene>
    <name evidence="2" type="ORF">MTR66_09065</name>
</gene>
<reference evidence="2 3" key="1">
    <citation type="submission" date="2022-04" db="EMBL/GenBank/DDBJ databases">
        <title>Identification of a novel bacterium isolated from mangrove sediments.</title>
        <authorList>
            <person name="Pan X."/>
        </authorList>
    </citation>
    <scope>NUCLEOTIDE SEQUENCE [LARGE SCALE GENOMIC DNA]</scope>
    <source>
        <strain evidence="2 3">B2638</strain>
    </source>
</reference>
<dbReference type="RefSeq" id="WP_243919964.1">
    <property type="nucleotide sequence ID" value="NZ_JALHLG010000009.1"/>
</dbReference>
<accession>A0ABT0BPH9</accession>
<name>A0ABT0BPH9_9SPHN</name>
<comment type="caution">
    <text evidence="2">The sequence shown here is derived from an EMBL/GenBank/DDBJ whole genome shotgun (WGS) entry which is preliminary data.</text>
</comment>
<dbReference type="Gene3D" id="2.100.10.30">
    <property type="entry name" value="Jacalin-like lectin domain"/>
    <property type="match status" value="1"/>
</dbReference>
<dbReference type="EMBL" id="JALHLG010000009">
    <property type="protein sequence ID" value="MCJ2186965.1"/>
    <property type="molecule type" value="Genomic_DNA"/>
</dbReference>
<dbReference type="Pfam" id="PF01419">
    <property type="entry name" value="Jacalin"/>
    <property type="match status" value="1"/>
</dbReference>
<dbReference type="SUPFAM" id="SSF51101">
    <property type="entry name" value="Mannose-binding lectins"/>
    <property type="match status" value="1"/>
</dbReference>
<protein>
    <recommendedName>
        <fullName evidence="1">Jacalin-type lectin domain-containing protein</fullName>
    </recommendedName>
</protein>
<organism evidence="2 3">
    <name type="scientific">Novosphingobium beihaiensis</name>
    <dbReference type="NCBI Taxonomy" id="2930389"/>
    <lineage>
        <taxon>Bacteria</taxon>
        <taxon>Pseudomonadati</taxon>
        <taxon>Pseudomonadota</taxon>
        <taxon>Alphaproteobacteria</taxon>
        <taxon>Sphingomonadales</taxon>
        <taxon>Sphingomonadaceae</taxon>
        <taxon>Novosphingobium</taxon>
    </lineage>
</organism>
<dbReference type="PROSITE" id="PS51752">
    <property type="entry name" value="JACALIN_LECTIN"/>
    <property type="match status" value="1"/>
</dbReference>
<evidence type="ECO:0000259" key="1">
    <source>
        <dbReference type="PROSITE" id="PS51752"/>
    </source>
</evidence>
<dbReference type="InterPro" id="IPR001229">
    <property type="entry name" value="Jacalin-like_lectin_dom"/>
</dbReference>
<feature type="domain" description="Jacalin-type lectin" evidence="1">
    <location>
        <begin position="335"/>
        <end position="482"/>
    </location>
</feature>